<keyword evidence="8" id="KW-1185">Reference proteome</keyword>
<evidence type="ECO:0000259" key="6">
    <source>
        <dbReference type="PROSITE" id="PS51192"/>
    </source>
</evidence>
<dbReference type="SUPFAM" id="SSF52540">
    <property type="entry name" value="P-loop containing nucleoside triphosphate hydrolases"/>
    <property type="match status" value="1"/>
</dbReference>
<keyword evidence="5" id="KW-1133">Transmembrane helix</keyword>
<dbReference type="PROSITE" id="PS51192">
    <property type="entry name" value="HELICASE_ATP_BIND_1"/>
    <property type="match status" value="1"/>
</dbReference>
<reference evidence="7" key="2">
    <citation type="submission" date="2025-08" db="UniProtKB">
        <authorList>
            <consortium name="Ensembl"/>
        </authorList>
    </citation>
    <scope>IDENTIFICATION</scope>
</reference>
<organism evidence="7 8">
    <name type="scientific">Echeneis naucrates</name>
    <name type="common">Live sharksucker</name>
    <dbReference type="NCBI Taxonomy" id="173247"/>
    <lineage>
        <taxon>Eukaryota</taxon>
        <taxon>Metazoa</taxon>
        <taxon>Chordata</taxon>
        <taxon>Craniata</taxon>
        <taxon>Vertebrata</taxon>
        <taxon>Euteleostomi</taxon>
        <taxon>Actinopterygii</taxon>
        <taxon>Neopterygii</taxon>
        <taxon>Teleostei</taxon>
        <taxon>Neoteleostei</taxon>
        <taxon>Acanthomorphata</taxon>
        <taxon>Carangaria</taxon>
        <taxon>Carangiformes</taxon>
        <taxon>Echeneidae</taxon>
        <taxon>Echeneis</taxon>
    </lineage>
</organism>
<dbReference type="AlphaFoldDB" id="A0A665U2Z7"/>
<dbReference type="Proteomes" id="UP000472264">
    <property type="component" value="Chromosome 2"/>
</dbReference>
<evidence type="ECO:0000256" key="1">
    <source>
        <dbReference type="ARBA" id="ARBA00022741"/>
    </source>
</evidence>
<keyword evidence="3" id="KW-0347">Helicase</keyword>
<dbReference type="GO" id="GO:0004520">
    <property type="term" value="F:DNA endonuclease activity"/>
    <property type="evidence" value="ECO:0007669"/>
    <property type="project" value="TreeGrafter"/>
</dbReference>
<keyword evidence="5" id="KW-0812">Transmembrane</keyword>
<evidence type="ECO:0000256" key="2">
    <source>
        <dbReference type="ARBA" id="ARBA00022801"/>
    </source>
</evidence>
<dbReference type="GO" id="GO:0006281">
    <property type="term" value="P:DNA repair"/>
    <property type="evidence" value="ECO:0007669"/>
    <property type="project" value="TreeGrafter"/>
</dbReference>
<evidence type="ECO:0000256" key="4">
    <source>
        <dbReference type="ARBA" id="ARBA00022840"/>
    </source>
</evidence>
<evidence type="ECO:0000313" key="8">
    <source>
        <dbReference type="Proteomes" id="UP000472264"/>
    </source>
</evidence>
<evidence type="ECO:0000256" key="3">
    <source>
        <dbReference type="ARBA" id="ARBA00022806"/>
    </source>
</evidence>
<keyword evidence="5" id="KW-0472">Membrane</keyword>
<proteinExistence type="predicted"/>
<dbReference type="InterPro" id="IPR014001">
    <property type="entry name" value="Helicase_ATP-bd"/>
</dbReference>
<dbReference type="Ensembl" id="ENSENLT00000014491.1">
    <property type="protein sequence ID" value="ENSENLP00000013918.1"/>
    <property type="gene ID" value="ENSENLG00000006558.1"/>
</dbReference>
<protein>
    <recommendedName>
        <fullName evidence="6">Helicase ATP-binding domain-containing protein</fullName>
    </recommendedName>
</protein>
<feature type="transmembrane region" description="Helical" evidence="5">
    <location>
        <begin position="316"/>
        <end position="333"/>
    </location>
</feature>
<dbReference type="InterPro" id="IPR027417">
    <property type="entry name" value="P-loop_NTPase"/>
</dbReference>
<dbReference type="GO" id="GO:0004386">
    <property type="term" value="F:helicase activity"/>
    <property type="evidence" value="ECO:0007669"/>
    <property type="project" value="UniProtKB-KW"/>
</dbReference>
<accession>A0A665U2Z7</accession>
<dbReference type="Pfam" id="PF00176">
    <property type="entry name" value="SNF2-rel_dom"/>
    <property type="match status" value="1"/>
</dbReference>
<sequence>MIADEMGLGKMVQAIAVAYTFRKEWPLLVVLTSSWIEWLQPGDDNLEENKNHTISRKVTVLSYGLLTTGSHTLLDFLIKQNFPVVVVDESHYLKSRNMIPTKILSAKQAILLTGTLALGRPGEVTRNIEALYMENFWTWTQYSKTFCNAHFSFFGSRRQGNCCGASNLRELHQRLSQIMICRLQAEALSQLLPKIRQCIPFDLPKEAAKVTIRRCFMSAADATSVEIMKLVSKMYKQTAIAKAGAVKDYIKMMLETEQLKFLVFAHHRIMLQASMKLVTSISMGNILPSLRIQLVQFQSDPETRVVSLSVRAAGQVFMQILFYFIFLYFLSFSNHREQNLQFK</sequence>
<dbReference type="GO" id="GO:0005524">
    <property type="term" value="F:ATP binding"/>
    <property type="evidence" value="ECO:0007669"/>
    <property type="project" value="UniProtKB-KW"/>
</dbReference>
<feature type="domain" description="Helicase ATP-binding" evidence="6">
    <location>
        <begin position="1"/>
        <end position="134"/>
    </location>
</feature>
<dbReference type="PANTHER" id="PTHR45766">
    <property type="entry name" value="DNA ANNEALING HELICASE AND ENDONUCLEASE ZRANB3 FAMILY MEMBER"/>
    <property type="match status" value="1"/>
</dbReference>
<dbReference type="GO" id="GO:0031297">
    <property type="term" value="P:replication fork processing"/>
    <property type="evidence" value="ECO:0007669"/>
    <property type="project" value="TreeGrafter"/>
</dbReference>
<dbReference type="InParanoid" id="A0A665U2Z7"/>
<keyword evidence="4" id="KW-0067">ATP-binding</keyword>
<reference evidence="7" key="1">
    <citation type="submission" date="2021-04" db="EMBL/GenBank/DDBJ databases">
        <authorList>
            <consortium name="Wellcome Sanger Institute Data Sharing"/>
        </authorList>
    </citation>
    <scope>NUCLEOTIDE SEQUENCE [LARGE SCALE GENOMIC DNA]</scope>
</reference>
<dbReference type="GO" id="GO:0016787">
    <property type="term" value="F:hydrolase activity"/>
    <property type="evidence" value="ECO:0007669"/>
    <property type="project" value="UniProtKB-KW"/>
</dbReference>
<name>A0A665U2Z7_ECHNA</name>
<dbReference type="Gene3D" id="3.40.50.10810">
    <property type="entry name" value="Tandem AAA-ATPase domain"/>
    <property type="match status" value="1"/>
</dbReference>
<dbReference type="InterPro" id="IPR000330">
    <property type="entry name" value="SNF2_N"/>
</dbReference>
<keyword evidence="1" id="KW-0547">Nucleotide-binding</keyword>
<dbReference type="OMA" id="DMANSAH"/>
<evidence type="ECO:0000313" key="7">
    <source>
        <dbReference type="Ensembl" id="ENSENLP00000013918.1"/>
    </source>
</evidence>
<evidence type="ECO:0000256" key="5">
    <source>
        <dbReference type="SAM" id="Phobius"/>
    </source>
</evidence>
<dbReference type="GO" id="GO:0043596">
    <property type="term" value="C:nuclear replication fork"/>
    <property type="evidence" value="ECO:0007669"/>
    <property type="project" value="TreeGrafter"/>
</dbReference>
<reference evidence="7" key="3">
    <citation type="submission" date="2025-09" db="UniProtKB">
        <authorList>
            <consortium name="Ensembl"/>
        </authorList>
    </citation>
    <scope>IDENTIFICATION</scope>
</reference>
<keyword evidence="2" id="KW-0378">Hydrolase</keyword>
<dbReference type="PANTHER" id="PTHR45766:SF3">
    <property type="entry name" value="DNA ANNEALING HELICASE AND ENDONUCLEASE ZRANB3"/>
    <property type="match status" value="1"/>
</dbReference>
<dbReference type="InterPro" id="IPR038718">
    <property type="entry name" value="SNF2-like_sf"/>
</dbReference>